<dbReference type="RefSeq" id="WP_285569310.1">
    <property type="nucleotide sequence ID" value="NZ_BSTK01000003.1"/>
</dbReference>
<dbReference type="Proteomes" id="UP001165074">
    <property type="component" value="Unassembled WGS sequence"/>
</dbReference>
<dbReference type="EMBL" id="BSTK01000003">
    <property type="protein sequence ID" value="GLY84207.1"/>
    <property type="molecule type" value="Genomic_DNA"/>
</dbReference>
<sequence length="102" mass="11822">MFVLLILHWRMKRHVRRHTNGFLGVMMTADWRRRTLLNVSLWSDPGSIYSMGQVSRHVATARLPSRLGVRTDGAVYPCAGDWRRVLFATGRLTRPPVYDAER</sequence>
<evidence type="ECO:0000313" key="1">
    <source>
        <dbReference type="EMBL" id="GLY84207.1"/>
    </source>
</evidence>
<name>A0A9W6S1T1_9ACTN</name>
<protein>
    <submittedName>
        <fullName evidence="1">Uncharacterized protein</fullName>
    </submittedName>
</protein>
<organism evidence="1 2">
    <name type="scientific">Actinoallomurus iriomotensis</name>
    <dbReference type="NCBI Taxonomy" id="478107"/>
    <lineage>
        <taxon>Bacteria</taxon>
        <taxon>Bacillati</taxon>
        <taxon>Actinomycetota</taxon>
        <taxon>Actinomycetes</taxon>
        <taxon>Streptosporangiales</taxon>
        <taxon>Thermomonosporaceae</taxon>
        <taxon>Actinoallomurus</taxon>
    </lineage>
</organism>
<evidence type="ECO:0000313" key="2">
    <source>
        <dbReference type="Proteomes" id="UP001165074"/>
    </source>
</evidence>
<gene>
    <name evidence="1" type="ORF">Airi02_021360</name>
</gene>
<dbReference type="AlphaFoldDB" id="A0A9W6S1T1"/>
<accession>A0A9W6S1T1</accession>
<comment type="caution">
    <text evidence="1">The sequence shown here is derived from an EMBL/GenBank/DDBJ whole genome shotgun (WGS) entry which is preliminary data.</text>
</comment>
<keyword evidence="2" id="KW-1185">Reference proteome</keyword>
<proteinExistence type="predicted"/>
<reference evidence="1" key="1">
    <citation type="submission" date="2023-03" db="EMBL/GenBank/DDBJ databases">
        <title>Actinoallomurus iriomotensis NBRC 103684.</title>
        <authorList>
            <person name="Ichikawa N."/>
            <person name="Sato H."/>
            <person name="Tonouchi N."/>
        </authorList>
    </citation>
    <scope>NUCLEOTIDE SEQUENCE</scope>
    <source>
        <strain evidence="1">NBRC 103684</strain>
    </source>
</reference>